<dbReference type="RefSeq" id="WP_158203022.1">
    <property type="nucleotide sequence ID" value="NZ_WSZK01000006.1"/>
</dbReference>
<dbReference type="GO" id="GO:0000166">
    <property type="term" value="F:nucleotide binding"/>
    <property type="evidence" value="ECO:0007669"/>
    <property type="project" value="InterPro"/>
</dbReference>
<accession>A0A6B0GEC8</accession>
<comment type="caution">
    <text evidence="3">The sequence shown here is derived from an EMBL/GenBank/DDBJ whole genome shotgun (WGS) entry which is preliminary data.</text>
</comment>
<dbReference type="Gene3D" id="3.30.360.10">
    <property type="entry name" value="Dihydrodipicolinate Reductase, domain 2"/>
    <property type="match status" value="1"/>
</dbReference>
<evidence type="ECO:0000313" key="4">
    <source>
        <dbReference type="Proteomes" id="UP000451471"/>
    </source>
</evidence>
<gene>
    <name evidence="3" type="ORF">GQS65_02110</name>
</gene>
<dbReference type="PANTHER" id="PTHR43377">
    <property type="entry name" value="BILIVERDIN REDUCTASE A"/>
    <property type="match status" value="1"/>
</dbReference>
<evidence type="ECO:0000259" key="1">
    <source>
        <dbReference type="Pfam" id="PF01408"/>
    </source>
</evidence>
<dbReference type="InterPro" id="IPR055170">
    <property type="entry name" value="GFO_IDH_MocA-like_dom"/>
</dbReference>
<dbReference type="InterPro" id="IPR000683">
    <property type="entry name" value="Gfo/Idh/MocA-like_OxRdtase_N"/>
</dbReference>
<reference evidence="3 4" key="1">
    <citation type="submission" date="2019-12" db="EMBL/GenBank/DDBJ databases">
        <title>Halocatena pleomorpha gen. nov. sp. nov., an extremely halophilic archaeon of family Halobacteriaceae isolated from saltpan soil.</title>
        <authorList>
            <person name="Pal Y."/>
            <person name="Verma A."/>
            <person name="Krishnamurthi S."/>
            <person name="Kumar P."/>
        </authorList>
    </citation>
    <scope>NUCLEOTIDE SEQUENCE [LARGE SCALE GENOMIC DNA]</scope>
    <source>
        <strain evidence="3 4">JCM 16495</strain>
    </source>
</reference>
<dbReference type="Gene3D" id="3.40.50.720">
    <property type="entry name" value="NAD(P)-binding Rossmann-like Domain"/>
    <property type="match status" value="1"/>
</dbReference>
<dbReference type="InterPro" id="IPR036291">
    <property type="entry name" value="NAD(P)-bd_dom_sf"/>
</dbReference>
<dbReference type="Proteomes" id="UP000451471">
    <property type="component" value="Unassembled WGS sequence"/>
</dbReference>
<organism evidence="3 4">
    <name type="scientific">Halomarina oriensis</name>
    <dbReference type="NCBI Taxonomy" id="671145"/>
    <lineage>
        <taxon>Archaea</taxon>
        <taxon>Methanobacteriati</taxon>
        <taxon>Methanobacteriota</taxon>
        <taxon>Stenosarchaea group</taxon>
        <taxon>Halobacteria</taxon>
        <taxon>Halobacteriales</taxon>
        <taxon>Natronomonadaceae</taxon>
        <taxon>Halomarina</taxon>
    </lineage>
</organism>
<dbReference type="InterPro" id="IPR051450">
    <property type="entry name" value="Gfo/Idh/MocA_Oxidoreductases"/>
</dbReference>
<dbReference type="Pfam" id="PF01408">
    <property type="entry name" value="GFO_IDH_MocA"/>
    <property type="match status" value="1"/>
</dbReference>
<proteinExistence type="predicted"/>
<feature type="domain" description="Gfo/Idh/MocA-like oxidoreductase N-terminal" evidence="1">
    <location>
        <begin position="11"/>
        <end position="112"/>
    </location>
</feature>
<dbReference type="SUPFAM" id="SSF55347">
    <property type="entry name" value="Glyceraldehyde-3-phosphate dehydrogenase-like, C-terminal domain"/>
    <property type="match status" value="1"/>
</dbReference>
<dbReference type="Pfam" id="PF22725">
    <property type="entry name" value="GFO_IDH_MocA_C3"/>
    <property type="match status" value="1"/>
</dbReference>
<dbReference type="PANTHER" id="PTHR43377:SF1">
    <property type="entry name" value="BILIVERDIN REDUCTASE A"/>
    <property type="match status" value="1"/>
</dbReference>
<dbReference type="SUPFAM" id="SSF51735">
    <property type="entry name" value="NAD(P)-binding Rossmann-fold domains"/>
    <property type="match status" value="1"/>
</dbReference>
<evidence type="ECO:0000259" key="2">
    <source>
        <dbReference type="Pfam" id="PF22725"/>
    </source>
</evidence>
<name>A0A6B0GEC8_9EURY</name>
<sequence>MSRVARSEQYRVGVVGAGEMAELAHIPAVSTLDELTLAYVADVDGDRARTVGRAHGVDAVTVTDAASLPQCDVAVLATPVGVRGEYVEVFGTRETPLLAEKPFAPSLDTHRRFLDRGPSMCCNYTRLFFSSTRQASALVAGDAFGELQRASFAESFVGAQGVSPGSYRLDADLSGGGVLAESGCHLLSQVTRLLAGYDLSITEADVRTHEGLDVEVEASLTATAGDRSVPVDLLVTMVTPTDDRVRLEFEHATVTFDPAAPDATLRVTPEEPTPAGVGPLELAPADEWATAFRQGVYLRWEAFLESLRSSDTDWERESGLAVSRLLTALYGFNGADGTDGADGGDEP</sequence>
<evidence type="ECO:0000313" key="3">
    <source>
        <dbReference type="EMBL" id="MWG33296.1"/>
    </source>
</evidence>
<keyword evidence="4" id="KW-1185">Reference proteome</keyword>
<dbReference type="OrthoDB" id="25239at2157"/>
<feature type="domain" description="GFO/IDH/MocA-like oxidoreductase" evidence="2">
    <location>
        <begin position="133"/>
        <end position="249"/>
    </location>
</feature>
<dbReference type="EMBL" id="WSZK01000006">
    <property type="protein sequence ID" value="MWG33296.1"/>
    <property type="molecule type" value="Genomic_DNA"/>
</dbReference>
<dbReference type="AlphaFoldDB" id="A0A6B0GEC8"/>
<protein>
    <submittedName>
        <fullName evidence="3">Uncharacterized protein</fullName>
    </submittedName>
</protein>